<reference evidence="2" key="1">
    <citation type="submission" date="2023-07" db="EMBL/GenBank/DDBJ databases">
        <authorList>
            <person name="Kim M."/>
        </authorList>
    </citation>
    <scope>NUCLEOTIDE SEQUENCE</scope>
    <source>
        <strain evidence="2">BIUV-7</strain>
    </source>
</reference>
<dbReference type="InterPro" id="IPR000760">
    <property type="entry name" value="Inositol_monophosphatase-like"/>
</dbReference>
<sequence length="265" mass="27971">MSTALIEPVAALMRQVAAEVVMPRFRALAAHEVIEKGPGDLVTVADRESELRLGEGLAKILPEARMIGEEAVSADASLLDGIGEGLAWIVDPIDGTSNFAEGITPFAIMIALIGDGDVQASWILDPVTGRLLHAVQGGGAFVNGERVTTRPTGKPLPVAALATQFLPSEVRADFEARTPGRLENVSVPRCAGEQYPRVVLGQNDAALFWRAHPWDHAPGALILTEAGGRIARFDGVAYRPGVPGLGLIAAATPALWDEIRQVLLG</sequence>
<gene>
    <name evidence="2" type="ORF">Q4F19_01960</name>
</gene>
<dbReference type="PRINTS" id="PR00377">
    <property type="entry name" value="IMPHPHTASES"/>
</dbReference>
<dbReference type="PANTHER" id="PTHR20854:SF4">
    <property type="entry name" value="INOSITOL-1-MONOPHOSPHATASE-RELATED"/>
    <property type="match status" value="1"/>
</dbReference>
<dbReference type="PANTHER" id="PTHR20854">
    <property type="entry name" value="INOSITOL MONOPHOSPHATASE"/>
    <property type="match status" value="1"/>
</dbReference>
<dbReference type="Pfam" id="PF00459">
    <property type="entry name" value="Inositol_P"/>
    <property type="match status" value="1"/>
</dbReference>
<protein>
    <submittedName>
        <fullName evidence="2">Inositol monophosphatase family protein</fullName>
    </submittedName>
</protein>
<evidence type="ECO:0000313" key="3">
    <source>
        <dbReference type="Proteomes" id="UP001169764"/>
    </source>
</evidence>
<dbReference type="RefSeq" id="WP_303539453.1">
    <property type="nucleotide sequence ID" value="NZ_JAUOTP010000001.1"/>
</dbReference>
<organism evidence="2 3">
    <name type="scientific">Sphingomonas natans</name>
    <dbReference type="NCBI Taxonomy" id="3063330"/>
    <lineage>
        <taxon>Bacteria</taxon>
        <taxon>Pseudomonadati</taxon>
        <taxon>Pseudomonadota</taxon>
        <taxon>Alphaproteobacteria</taxon>
        <taxon>Sphingomonadales</taxon>
        <taxon>Sphingomonadaceae</taxon>
        <taxon>Sphingomonas</taxon>
    </lineage>
</organism>
<name>A0ABT8Y4A1_9SPHN</name>
<evidence type="ECO:0000313" key="2">
    <source>
        <dbReference type="EMBL" id="MDO6413136.1"/>
    </source>
</evidence>
<evidence type="ECO:0000256" key="1">
    <source>
        <dbReference type="ARBA" id="ARBA00009759"/>
    </source>
</evidence>
<dbReference type="EMBL" id="JAUOTP010000001">
    <property type="protein sequence ID" value="MDO6413136.1"/>
    <property type="molecule type" value="Genomic_DNA"/>
</dbReference>
<dbReference type="SUPFAM" id="SSF56655">
    <property type="entry name" value="Carbohydrate phosphatase"/>
    <property type="match status" value="1"/>
</dbReference>
<dbReference type="Gene3D" id="3.30.540.10">
    <property type="entry name" value="Fructose-1,6-Bisphosphatase, subunit A, domain 1"/>
    <property type="match status" value="1"/>
</dbReference>
<dbReference type="Gene3D" id="3.40.190.80">
    <property type="match status" value="1"/>
</dbReference>
<accession>A0ABT8Y4A1</accession>
<proteinExistence type="inferred from homology"/>
<dbReference type="Proteomes" id="UP001169764">
    <property type="component" value="Unassembled WGS sequence"/>
</dbReference>
<keyword evidence="3" id="KW-1185">Reference proteome</keyword>
<comment type="similarity">
    <text evidence="1">Belongs to the inositol monophosphatase superfamily.</text>
</comment>
<comment type="caution">
    <text evidence="2">The sequence shown here is derived from an EMBL/GenBank/DDBJ whole genome shotgun (WGS) entry which is preliminary data.</text>
</comment>